<evidence type="ECO:0000313" key="2">
    <source>
        <dbReference type="Proteomes" id="UP001500804"/>
    </source>
</evidence>
<dbReference type="EMBL" id="BAABJO010000055">
    <property type="protein sequence ID" value="GAA5141734.1"/>
    <property type="molecule type" value="Genomic_DNA"/>
</dbReference>
<reference evidence="2" key="1">
    <citation type="journal article" date="2019" name="Int. J. Syst. Evol. Microbiol.">
        <title>The Global Catalogue of Microorganisms (GCM) 10K type strain sequencing project: providing services to taxonomists for standard genome sequencing and annotation.</title>
        <authorList>
            <consortium name="The Broad Institute Genomics Platform"/>
            <consortium name="The Broad Institute Genome Sequencing Center for Infectious Disease"/>
            <person name="Wu L."/>
            <person name="Ma J."/>
        </authorList>
    </citation>
    <scope>NUCLEOTIDE SEQUENCE [LARGE SCALE GENOMIC DNA]</scope>
    <source>
        <strain evidence="2">JCM 18302</strain>
    </source>
</reference>
<comment type="caution">
    <text evidence="1">The sequence shown here is derived from an EMBL/GenBank/DDBJ whole genome shotgun (WGS) entry which is preliminary data.</text>
</comment>
<sequence>MGQFGADRALQVVADVAHRHPARIQRYDHLVQAAPARSPARHQLTQKWFSRLSVDADRPNRLVVIAQLNGNPAVHVGTLSVRLRTPEAGRVVAFLSNLR</sequence>
<organism evidence="1 2">
    <name type="scientific">Pseudonocardia adelaidensis</name>
    <dbReference type="NCBI Taxonomy" id="648754"/>
    <lineage>
        <taxon>Bacteria</taxon>
        <taxon>Bacillati</taxon>
        <taxon>Actinomycetota</taxon>
        <taxon>Actinomycetes</taxon>
        <taxon>Pseudonocardiales</taxon>
        <taxon>Pseudonocardiaceae</taxon>
        <taxon>Pseudonocardia</taxon>
    </lineage>
</organism>
<evidence type="ECO:0000313" key="1">
    <source>
        <dbReference type="EMBL" id="GAA5141734.1"/>
    </source>
</evidence>
<proteinExistence type="predicted"/>
<protein>
    <recommendedName>
        <fullName evidence="3">MmyB-like transcription regulator ligand binding domain-containing protein</fullName>
    </recommendedName>
</protein>
<name>A0ABP9PD53_9PSEU</name>
<dbReference type="Proteomes" id="UP001500804">
    <property type="component" value="Unassembled WGS sequence"/>
</dbReference>
<gene>
    <name evidence="1" type="ORF">GCM10023320_81110</name>
</gene>
<accession>A0ABP9PD53</accession>
<evidence type="ECO:0008006" key="3">
    <source>
        <dbReference type="Google" id="ProtNLM"/>
    </source>
</evidence>
<keyword evidence="2" id="KW-1185">Reference proteome</keyword>